<dbReference type="AlphaFoldDB" id="T0KLL2"/>
<dbReference type="Proteomes" id="UP000015530">
    <property type="component" value="Unassembled WGS sequence"/>
</dbReference>
<proteinExistence type="predicted"/>
<organism evidence="2 3">
    <name type="scientific">Colletotrichum gloeosporioides (strain Cg-14)</name>
    <name type="common">Anthracnose fungus</name>
    <name type="synonym">Glomerella cingulata</name>
    <dbReference type="NCBI Taxonomy" id="1237896"/>
    <lineage>
        <taxon>Eukaryota</taxon>
        <taxon>Fungi</taxon>
        <taxon>Dikarya</taxon>
        <taxon>Ascomycota</taxon>
        <taxon>Pezizomycotina</taxon>
        <taxon>Sordariomycetes</taxon>
        <taxon>Hypocreomycetidae</taxon>
        <taxon>Glomerellales</taxon>
        <taxon>Glomerellaceae</taxon>
        <taxon>Colletotrichum</taxon>
        <taxon>Colletotrichum gloeosporioides species complex</taxon>
    </lineage>
</organism>
<evidence type="ECO:0000313" key="2">
    <source>
        <dbReference type="EMBL" id="EQB53588.1"/>
    </source>
</evidence>
<dbReference type="EMBL" id="AMYD01001341">
    <property type="protein sequence ID" value="EQB53588.1"/>
    <property type="molecule type" value="Genomic_DNA"/>
</dbReference>
<dbReference type="HOGENOM" id="CLU_1896051_0_0_1"/>
<sequence length="134" mass="15651">MLGASHSSTTSNYWNRVSGLALANFAAAYYHGTFDFNRNHQAMCIWWICFGDDWDDPELDNNEDEWWPWSLFWHQTSMQYAAQRQLEWDSDNDGHHGHHGDTNESDDDHDDDDNDDDDDDDDHDDDDSDSDDSD</sequence>
<feature type="compositionally biased region" description="Basic and acidic residues" evidence="1">
    <location>
        <begin position="92"/>
        <end position="102"/>
    </location>
</feature>
<comment type="caution">
    <text evidence="2">The sequence shown here is derived from an EMBL/GenBank/DDBJ whole genome shotgun (WGS) entry which is preliminary data.</text>
</comment>
<protein>
    <submittedName>
        <fullName evidence="2">Uncharacterized protein</fullName>
    </submittedName>
</protein>
<reference evidence="3" key="1">
    <citation type="journal article" date="2013" name="Mol. Plant Microbe Interact.">
        <title>Global aspects of pacC regulation of pathogenicity genes in Colletotrichum gloeosporioides as revealed by transcriptome analysis.</title>
        <authorList>
            <person name="Alkan N."/>
            <person name="Meng X."/>
            <person name="Friedlander G."/>
            <person name="Reuveni E."/>
            <person name="Sukno S."/>
            <person name="Sherman A."/>
            <person name="Thon M."/>
            <person name="Fluhr R."/>
            <person name="Prusky D."/>
        </authorList>
    </citation>
    <scope>NUCLEOTIDE SEQUENCE [LARGE SCALE GENOMIC DNA]</scope>
    <source>
        <strain evidence="3">Cg-14</strain>
    </source>
</reference>
<feature type="region of interest" description="Disordered" evidence="1">
    <location>
        <begin position="84"/>
        <end position="134"/>
    </location>
</feature>
<accession>T0KLL2</accession>
<gene>
    <name evidence="2" type="ORF">CGLO_06672</name>
</gene>
<feature type="compositionally biased region" description="Acidic residues" evidence="1">
    <location>
        <begin position="103"/>
        <end position="134"/>
    </location>
</feature>
<evidence type="ECO:0000256" key="1">
    <source>
        <dbReference type="SAM" id="MobiDB-lite"/>
    </source>
</evidence>
<name>T0KLL2_COLGC</name>
<evidence type="ECO:0000313" key="3">
    <source>
        <dbReference type="Proteomes" id="UP000015530"/>
    </source>
</evidence>
<dbReference type="OrthoDB" id="10591565at2759"/>